<protein>
    <recommendedName>
        <fullName evidence="9">Ca(2+)/H(+) antiporter</fullName>
    </recommendedName>
</protein>
<dbReference type="GO" id="GO:0006874">
    <property type="term" value="P:intracellular calcium ion homeostasis"/>
    <property type="evidence" value="ECO:0007669"/>
    <property type="project" value="TreeGrafter"/>
</dbReference>
<sequence length="350" mass="38908">MNTKKMFLLMILAFSSLMVNISNEWINAIIYSIAVVPLAMLLGNLTTEVSEFIGEKKGGLLAATVGNFPELVMGIWAVRYGMILMAKSAVMGCIISNMLLGLGIAVICGGVKYGQQNFNKIIARTNFNMLFLAFSSMVVMASINRYSVLLGRVKISISVKVAFVLIGVYILGLVFSLYTHRNLFIVSEGEYKEGFQFNKRVIFILICLVIVAILLYFISERLVFNLKEVAMSYDLSEQFLGVILVPTLGNVGEMVSAVMSSVKNKINLSIETSIGSSIQMALFVMPIIIIFSYFMGIKMTLFFSGFQILMTAIAVGMSYIVFQDGKTYWFEGAILISIYIMIIIGYYYII</sequence>
<dbReference type="GO" id="GO:0012505">
    <property type="term" value="C:endomembrane system"/>
    <property type="evidence" value="ECO:0007669"/>
    <property type="project" value="UniProtKB-SubCell"/>
</dbReference>
<evidence type="ECO:0000256" key="1">
    <source>
        <dbReference type="ARBA" id="ARBA00004127"/>
    </source>
</evidence>
<comment type="caution">
    <text evidence="11">The sequence shown here is derived from an EMBL/GenBank/DDBJ whole genome shotgun (WGS) entry which is preliminary data.</text>
</comment>
<dbReference type="STRING" id="1121338.CLTEP_13580"/>
<dbReference type="Gene3D" id="1.20.1420.30">
    <property type="entry name" value="NCX, central ion-binding region"/>
    <property type="match status" value="1"/>
</dbReference>
<dbReference type="Proteomes" id="UP000075531">
    <property type="component" value="Unassembled WGS sequence"/>
</dbReference>
<dbReference type="RefSeq" id="WP_242863879.1">
    <property type="nucleotide sequence ID" value="NZ_LTBA01000012.1"/>
</dbReference>
<evidence type="ECO:0000259" key="10">
    <source>
        <dbReference type="Pfam" id="PF01699"/>
    </source>
</evidence>
<name>A0A151B3Z8_9CLOT</name>
<keyword evidence="2 9" id="KW-0813">Transport</keyword>
<dbReference type="InterPro" id="IPR004837">
    <property type="entry name" value="NaCa_Exmemb"/>
</dbReference>
<evidence type="ECO:0000313" key="11">
    <source>
        <dbReference type="EMBL" id="KYH34641.1"/>
    </source>
</evidence>
<keyword evidence="4 9" id="KW-0812">Transmembrane</keyword>
<keyword evidence="8 9" id="KW-0472">Membrane</keyword>
<feature type="transmembrane region" description="Helical" evidence="9">
    <location>
        <begin position="155"/>
        <end position="180"/>
    </location>
</feature>
<keyword evidence="7 9" id="KW-0406">Ion transport</keyword>
<feature type="transmembrane region" description="Helical" evidence="9">
    <location>
        <begin position="301"/>
        <end position="322"/>
    </location>
</feature>
<organism evidence="11 12">
    <name type="scientific">Clostridium tepidiprofundi DSM 19306</name>
    <dbReference type="NCBI Taxonomy" id="1121338"/>
    <lineage>
        <taxon>Bacteria</taxon>
        <taxon>Bacillati</taxon>
        <taxon>Bacillota</taxon>
        <taxon>Clostridia</taxon>
        <taxon>Eubacteriales</taxon>
        <taxon>Clostridiaceae</taxon>
        <taxon>Clostridium</taxon>
    </lineage>
</organism>
<keyword evidence="3 9" id="KW-0109">Calcium transport</keyword>
<comment type="subcellular location">
    <subcellularLocation>
        <location evidence="1">Endomembrane system</location>
        <topology evidence="1">Multi-pass membrane protein</topology>
    </subcellularLocation>
</comment>
<evidence type="ECO:0000256" key="7">
    <source>
        <dbReference type="ARBA" id="ARBA00023065"/>
    </source>
</evidence>
<dbReference type="AlphaFoldDB" id="A0A151B3Z8"/>
<keyword evidence="12" id="KW-1185">Reference proteome</keyword>
<proteinExistence type="inferred from homology"/>
<dbReference type="InterPro" id="IPR004798">
    <property type="entry name" value="CAX-like"/>
</dbReference>
<keyword evidence="6 9" id="KW-1133">Transmembrane helix</keyword>
<evidence type="ECO:0000256" key="5">
    <source>
        <dbReference type="ARBA" id="ARBA00022837"/>
    </source>
</evidence>
<dbReference type="InterPro" id="IPR004713">
    <property type="entry name" value="CaH_exchang"/>
</dbReference>
<feature type="domain" description="Sodium/calcium exchanger membrane region" evidence="10">
    <location>
        <begin position="205"/>
        <end position="344"/>
    </location>
</feature>
<dbReference type="PANTHER" id="PTHR31503">
    <property type="entry name" value="VACUOLAR CALCIUM ION TRANSPORTER"/>
    <property type="match status" value="1"/>
</dbReference>
<evidence type="ECO:0000256" key="3">
    <source>
        <dbReference type="ARBA" id="ARBA00022568"/>
    </source>
</evidence>
<feature type="transmembrane region" description="Helical" evidence="9">
    <location>
        <begin position="28"/>
        <end position="46"/>
    </location>
</feature>
<feature type="transmembrane region" description="Helical" evidence="9">
    <location>
        <begin position="125"/>
        <end position="143"/>
    </location>
</feature>
<feature type="transmembrane region" description="Helical" evidence="9">
    <location>
        <begin position="239"/>
        <end position="262"/>
    </location>
</feature>
<feature type="transmembrane region" description="Helical" evidence="9">
    <location>
        <begin position="274"/>
        <end position="295"/>
    </location>
</feature>
<evidence type="ECO:0000256" key="9">
    <source>
        <dbReference type="RuleBase" id="RU365028"/>
    </source>
</evidence>
<feature type="transmembrane region" description="Helical" evidence="9">
    <location>
        <begin position="329"/>
        <end position="349"/>
    </location>
</feature>
<keyword evidence="5 9" id="KW-0106">Calcium</keyword>
<dbReference type="GO" id="GO:0015369">
    <property type="term" value="F:calcium:proton antiporter activity"/>
    <property type="evidence" value="ECO:0007669"/>
    <property type="project" value="UniProtKB-UniRule"/>
</dbReference>
<dbReference type="NCBIfam" id="TIGR00378">
    <property type="entry name" value="cax"/>
    <property type="match status" value="1"/>
</dbReference>
<dbReference type="InterPro" id="IPR044880">
    <property type="entry name" value="NCX_ion-bd_dom_sf"/>
</dbReference>
<evidence type="ECO:0000256" key="4">
    <source>
        <dbReference type="ARBA" id="ARBA00022692"/>
    </source>
</evidence>
<keyword evidence="9" id="KW-0050">Antiport</keyword>
<dbReference type="GO" id="GO:0016020">
    <property type="term" value="C:membrane"/>
    <property type="evidence" value="ECO:0007669"/>
    <property type="project" value="InterPro"/>
</dbReference>
<evidence type="ECO:0000256" key="8">
    <source>
        <dbReference type="ARBA" id="ARBA00023136"/>
    </source>
</evidence>
<dbReference type="PANTHER" id="PTHR31503:SF22">
    <property type="entry name" value="VACUOLAR CALCIUM ION TRANSPORTER"/>
    <property type="match status" value="1"/>
</dbReference>
<comment type="function">
    <text evidence="9">Ca(+)/H(+) antiporter that extrudes calcium in exchange for external protons.</text>
</comment>
<feature type="domain" description="Sodium/calcium exchanger membrane region" evidence="10">
    <location>
        <begin position="29"/>
        <end position="177"/>
    </location>
</feature>
<evidence type="ECO:0000313" key="12">
    <source>
        <dbReference type="Proteomes" id="UP000075531"/>
    </source>
</evidence>
<dbReference type="PATRIC" id="fig|1121338.3.peg.1393"/>
<accession>A0A151B3Z8</accession>
<feature type="transmembrane region" description="Helical" evidence="9">
    <location>
        <begin position="89"/>
        <end position="113"/>
    </location>
</feature>
<feature type="transmembrane region" description="Helical" evidence="9">
    <location>
        <begin position="58"/>
        <end position="77"/>
    </location>
</feature>
<feature type="transmembrane region" description="Helical" evidence="9">
    <location>
        <begin position="201"/>
        <end position="219"/>
    </location>
</feature>
<dbReference type="Pfam" id="PF01699">
    <property type="entry name" value="Na_Ca_ex"/>
    <property type="match status" value="2"/>
</dbReference>
<reference evidence="11 12" key="1">
    <citation type="submission" date="2016-02" db="EMBL/GenBank/DDBJ databases">
        <title>Genome sequence of Clostridium tepidiprofundi DSM 19306.</title>
        <authorList>
            <person name="Poehlein A."/>
            <person name="Daniel R."/>
        </authorList>
    </citation>
    <scope>NUCLEOTIDE SEQUENCE [LARGE SCALE GENOMIC DNA]</scope>
    <source>
        <strain evidence="11 12">DSM 19306</strain>
    </source>
</reference>
<evidence type="ECO:0000256" key="6">
    <source>
        <dbReference type="ARBA" id="ARBA00022989"/>
    </source>
</evidence>
<comment type="caution">
    <text evidence="9">Lacks conserved residue(s) required for the propagation of feature annotation.</text>
</comment>
<comment type="similarity">
    <text evidence="9">Belongs to the Ca(2+):cation antiporter (CaCA) (TC 2.A.19) family.</text>
</comment>
<dbReference type="EMBL" id="LTBA01000012">
    <property type="protein sequence ID" value="KYH34641.1"/>
    <property type="molecule type" value="Genomic_DNA"/>
</dbReference>
<gene>
    <name evidence="11" type="ORF">CLTEP_13580</name>
</gene>
<evidence type="ECO:0000256" key="2">
    <source>
        <dbReference type="ARBA" id="ARBA00022448"/>
    </source>
</evidence>